<dbReference type="Proteomes" id="UP000319257">
    <property type="component" value="Unassembled WGS sequence"/>
</dbReference>
<organism evidence="2 3">
    <name type="scientific">Thyridium curvatum</name>
    <dbReference type="NCBI Taxonomy" id="1093900"/>
    <lineage>
        <taxon>Eukaryota</taxon>
        <taxon>Fungi</taxon>
        <taxon>Dikarya</taxon>
        <taxon>Ascomycota</taxon>
        <taxon>Pezizomycotina</taxon>
        <taxon>Sordariomycetes</taxon>
        <taxon>Sordariomycetidae</taxon>
        <taxon>Thyridiales</taxon>
        <taxon>Thyridiaceae</taxon>
        <taxon>Thyridium</taxon>
    </lineage>
</organism>
<dbReference type="RefSeq" id="XP_030993547.1">
    <property type="nucleotide sequence ID" value="XM_031142332.1"/>
</dbReference>
<comment type="caution">
    <text evidence="2">The sequence shown here is derived from an EMBL/GenBank/DDBJ whole genome shotgun (WGS) entry which is preliminary data.</text>
</comment>
<feature type="compositionally biased region" description="Basic and acidic residues" evidence="1">
    <location>
        <begin position="651"/>
        <end position="663"/>
    </location>
</feature>
<sequence>MVNSSETSGRAAHALHPLFIVSIRSSKGFSWIDKQELTHCRKWRHCDYTAPDLLPPRVSIGQWTEYVERGPCGWELSSQGQTALLHAASAVTGDIPGSQLRFTQLVSEILGLFNLTGRSLIQEYGYAIHPWLPLFDPKIKATTYVDVRGSEDPCDMVLLLAIYLATSRPCGRVDHLSRNTLYITMKQLLATLQIHPEMEVHNCLLQNTMLVALYECGHGLSHAAFSTLSSVVAAESLHDHILKRRGCISQEESSLHLRASILILDRMIALSTITFEAPLVCRPGSSIEKTVLSHPRSVYSAAITPDGRKFASICQTVIVAGRVLDYIHSLKTRCAPAEDYLSVDRDMRALATEFIAQDDSHKFTFCDSIAMALRPSCSLALHQAQAEHVDAAPGSREDMVLQSSRRMLWDICTLGVEAVNDDKISLYPFVGVCCVFRAVVMLLDTSPPNDKKPFASVFSPFLSLSLALHFLSFCGVFFSNEANQNIDAVPLATEGLKAAHMAEKIGKMPQSADPESPFHPGSNLINAGASVLTFVGLGIKTIKFLLDVLGPLKDGPQSLECTVRAIQNLLSVIQNLQTLRIEDREFNDRLSLCVADMQAFAAKLEALRIEDGESGSGRYWKKIKVVLSKQDMEKMQSVAPNASRHVRWAQCHKDDDRRRDKISRNTRPPVTTTGNITTPDTCQVGEL</sequence>
<proteinExistence type="predicted"/>
<dbReference type="AlphaFoldDB" id="A0A507AYI4"/>
<dbReference type="CDD" id="cd12148">
    <property type="entry name" value="fungal_TF_MHR"/>
    <property type="match status" value="1"/>
</dbReference>
<dbReference type="EMBL" id="SKBQ01000046">
    <property type="protein sequence ID" value="TPX11836.1"/>
    <property type="molecule type" value="Genomic_DNA"/>
</dbReference>
<keyword evidence="3" id="KW-1185">Reference proteome</keyword>
<protein>
    <submittedName>
        <fullName evidence="2">Uncharacterized protein</fullName>
    </submittedName>
</protein>
<evidence type="ECO:0000313" key="3">
    <source>
        <dbReference type="Proteomes" id="UP000319257"/>
    </source>
</evidence>
<name>A0A507AYI4_9PEZI</name>
<dbReference type="GeneID" id="41975020"/>
<dbReference type="InParanoid" id="A0A507AYI4"/>
<evidence type="ECO:0000313" key="2">
    <source>
        <dbReference type="EMBL" id="TPX11836.1"/>
    </source>
</evidence>
<accession>A0A507AYI4</accession>
<evidence type="ECO:0000256" key="1">
    <source>
        <dbReference type="SAM" id="MobiDB-lite"/>
    </source>
</evidence>
<feature type="compositionally biased region" description="Polar residues" evidence="1">
    <location>
        <begin position="665"/>
        <end position="681"/>
    </location>
</feature>
<gene>
    <name evidence="2" type="ORF">E0L32_007573</name>
</gene>
<reference evidence="2 3" key="1">
    <citation type="submission" date="2019-06" db="EMBL/GenBank/DDBJ databases">
        <title>Draft genome sequence of the filamentous fungus Phialemoniopsis curvata isolated from diesel fuel.</title>
        <authorList>
            <person name="Varaljay V.A."/>
            <person name="Lyon W.J."/>
            <person name="Crouch A.L."/>
            <person name="Drake C.E."/>
            <person name="Hollomon J.M."/>
            <person name="Nadeau L.J."/>
            <person name="Nunn H.S."/>
            <person name="Stevenson B.S."/>
            <person name="Bojanowski C.L."/>
            <person name="Crookes-Goodson W.J."/>
        </authorList>
    </citation>
    <scope>NUCLEOTIDE SEQUENCE [LARGE SCALE GENOMIC DNA]</scope>
    <source>
        <strain evidence="2 3">D216</strain>
    </source>
</reference>
<feature type="region of interest" description="Disordered" evidence="1">
    <location>
        <begin position="650"/>
        <end position="687"/>
    </location>
</feature>
<dbReference type="OrthoDB" id="39175at2759"/>